<evidence type="ECO:0008006" key="4">
    <source>
        <dbReference type="Google" id="ProtNLM"/>
    </source>
</evidence>
<protein>
    <recommendedName>
        <fullName evidence="4">F-box domain-containing protein</fullName>
    </recommendedName>
</protein>
<keyword evidence="3" id="KW-1185">Reference proteome</keyword>
<evidence type="ECO:0000313" key="3">
    <source>
        <dbReference type="Proteomes" id="UP000038010"/>
    </source>
</evidence>
<feature type="compositionally biased region" description="Polar residues" evidence="1">
    <location>
        <begin position="141"/>
        <end position="151"/>
    </location>
</feature>
<comment type="caution">
    <text evidence="2">The sequence shown here is derived from an EMBL/GenBank/DDBJ whole genome shotgun (WGS) entry which is preliminary data.</text>
</comment>
<name>A0A0N1H5V0_9EURO</name>
<feature type="region of interest" description="Disordered" evidence="1">
    <location>
        <begin position="121"/>
        <end position="203"/>
    </location>
</feature>
<proteinExistence type="predicted"/>
<sequence length="406" mass="43567">MARFVDLDDSDEGASVCDNSQAYLQRVVEAARLPSAVQQPSSLDKHADRSGTDHASSASFAAVLACFPVALSLAKHLDLNDLHSLSLTSRSIHRNLTQYSRHLKAQSLRCTFDDQPLLSDLRKSDSPSLNNHTRSPEFGIHSSNTANSPHPTRSAAVHETTSLPAENAAFSVRSARSASSSSRLDDEDEPSQPVPPADSSSTSSFTLPAFLRLSCACATRGAYLCAACGHNLRANDTTYRRVWTWRSRYSTHIGGGLGVGLGMGDQGQKCGRGSHCLDSSTNSVSWVEIDCSDGDGEALTAGSRVSTPVPHYQHRDTAGQAAPANSSSNKPGYHQQEIEGIGGVVKKKVRKRVKTGATVWEYDDERTSGQYLARETSGAERSWCGWCDRVCLGEGDDLASVLGPTL</sequence>
<accession>A0A0N1H5V0</accession>
<dbReference type="GeneID" id="28733268"/>
<dbReference type="EMBL" id="LFJN01000025">
    <property type="protein sequence ID" value="KPI37263.1"/>
    <property type="molecule type" value="Genomic_DNA"/>
</dbReference>
<reference evidence="2 3" key="1">
    <citation type="submission" date="2015-06" db="EMBL/GenBank/DDBJ databases">
        <title>Draft genome of the ant-associated black yeast Phialophora attae CBS 131958.</title>
        <authorList>
            <person name="Moreno L.F."/>
            <person name="Stielow B.J."/>
            <person name="de Hoog S."/>
            <person name="Vicente V.A."/>
            <person name="Weiss V.A."/>
            <person name="de Vries M."/>
            <person name="Cruz L.M."/>
            <person name="Souza E.M."/>
        </authorList>
    </citation>
    <scope>NUCLEOTIDE SEQUENCE [LARGE SCALE GENOMIC DNA]</scope>
    <source>
        <strain evidence="2 3">CBS 131958</strain>
    </source>
</reference>
<organism evidence="2 3">
    <name type="scientific">Cyphellophora attinorum</name>
    <dbReference type="NCBI Taxonomy" id="1664694"/>
    <lineage>
        <taxon>Eukaryota</taxon>
        <taxon>Fungi</taxon>
        <taxon>Dikarya</taxon>
        <taxon>Ascomycota</taxon>
        <taxon>Pezizomycotina</taxon>
        <taxon>Eurotiomycetes</taxon>
        <taxon>Chaetothyriomycetidae</taxon>
        <taxon>Chaetothyriales</taxon>
        <taxon>Cyphellophoraceae</taxon>
        <taxon>Cyphellophora</taxon>
    </lineage>
</organism>
<gene>
    <name evidence="2" type="ORF">AB675_1493</name>
</gene>
<evidence type="ECO:0000313" key="2">
    <source>
        <dbReference type="EMBL" id="KPI37263.1"/>
    </source>
</evidence>
<dbReference type="RefSeq" id="XP_017997226.1">
    <property type="nucleotide sequence ID" value="XM_018141388.1"/>
</dbReference>
<feature type="compositionally biased region" description="Low complexity" evidence="1">
    <location>
        <begin position="168"/>
        <end position="182"/>
    </location>
</feature>
<dbReference type="OrthoDB" id="5288318at2759"/>
<dbReference type="VEuPathDB" id="FungiDB:AB675_1493"/>
<feature type="region of interest" description="Disordered" evidence="1">
    <location>
        <begin position="310"/>
        <end position="335"/>
    </location>
</feature>
<dbReference type="STRING" id="1664694.A0A0N1H5V0"/>
<dbReference type="AlphaFoldDB" id="A0A0N1H5V0"/>
<evidence type="ECO:0000256" key="1">
    <source>
        <dbReference type="SAM" id="MobiDB-lite"/>
    </source>
</evidence>
<dbReference type="Proteomes" id="UP000038010">
    <property type="component" value="Unassembled WGS sequence"/>
</dbReference>